<proteinExistence type="predicted"/>
<dbReference type="Proteomes" id="UP000018874">
    <property type="component" value="Unassembled WGS sequence"/>
</dbReference>
<sequence length="547" mass="64089">MADEQFDLVAKTLYGLEDVLADELRALGAEAVETGRRMVAFRGDKAMLYKANFHCRTALRILKPVARFRAENADEVYEAVKAVEWERYLSPERTFAVDAVIYSENFRHSKFVAYRTKDAIADRFKERTGQRPSVRLSNPDMAIHIHISHNDCTLALDSSGESLHRRGYRVEQGEAPLNEVLAAGMILLTGWRGESHFVDPMCGSGTLLIEAAMIALNIPPGVYRKGFAFERWPDFDRELFESIYNDDSGERDFEFLCHGTDISADAIRRTERNVRSAGLSRYITLRTMPFQQFMRAPQPAILVTNPPYGERIAMDNVAELYGMIGERLKHVFMGCQAWILSYRDECFDHIGLRPKTKLQLMNGELACEYRGYELFAGTNKDYRKAQNEAPPARRFERGERPERTDRSERFERHERPERGERFERNERFERSERPERRERPERGERFERSERPERTERSERFERRERGERPERNERTARFARGERTERSERFKRSDRPERSPLGERPERKERSERPARNTFTGKPRLSRRDLDALRRAIDKPDATAEE</sequence>
<evidence type="ECO:0000256" key="2">
    <source>
        <dbReference type="ARBA" id="ARBA00022679"/>
    </source>
</evidence>
<evidence type="ECO:0000256" key="4">
    <source>
        <dbReference type="SAM" id="MobiDB-lite"/>
    </source>
</evidence>
<dbReference type="GO" id="GO:0003723">
    <property type="term" value="F:RNA binding"/>
    <property type="evidence" value="ECO:0007669"/>
    <property type="project" value="UniProtKB-UniRule"/>
</dbReference>
<dbReference type="GO" id="GO:0070043">
    <property type="term" value="F:rRNA (guanine-N7-)-methyltransferase activity"/>
    <property type="evidence" value="ECO:0007669"/>
    <property type="project" value="TreeGrafter"/>
</dbReference>
<reference evidence="6 7" key="1">
    <citation type="submission" date="2013-11" db="EMBL/GenBank/DDBJ databases">
        <title>Single cell genomics of uncultured Tannerella BU063 (oral taxon 286).</title>
        <authorList>
            <person name="Beall C.J."/>
            <person name="Campbell A.G."/>
            <person name="Griffen A.L."/>
            <person name="Podar M."/>
            <person name="Leys E.J."/>
        </authorList>
    </citation>
    <scope>NUCLEOTIDE SEQUENCE [LARGE SCALE GENOMIC DNA]</scope>
    <source>
        <strain evidence="6">Cell 6/7/9</strain>
    </source>
</reference>
<gene>
    <name evidence="6" type="ORF">T231_16045</name>
</gene>
<evidence type="ECO:0000313" key="6">
    <source>
        <dbReference type="EMBL" id="ETK07649.1"/>
    </source>
</evidence>
<accession>W2CKB4</accession>
<dbReference type="SMART" id="SM00981">
    <property type="entry name" value="THUMP"/>
    <property type="match status" value="1"/>
</dbReference>
<dbReference type="Gene3D" id="3.40.50.150">
    <property type="entry name" value="Vaccinia Virus protein VP39"/>
    <property type="match status" value="1"/>
</dbReference>
<dbReference type="InterPro" id="IPR004114">
    <property type="entry name" value="THUMP_dom"/>
</dbReference>
<organism evidence="6 7">
    <name type="scientific">Tannerella sp. oral taxon BU063 isolate Cell 6/7/9</name>
    <dbReference type="NCBI Taxonomy" id="1411021"/>
    <lineage>
        <taxon>Bacteria</taxon>
        <taxon>Pseudomonadati</taxon>
        <taxon>Bacteroidota</taxon>
        <taxon>Bacteroidia</taxon>
        <taxon>Bacteroidales</taxon>
        <taxon>Tannerellaceae</taxon>
        <taxon>Tannerella</taxon>
    </lineage>
</organism>
<evidence type="ECO:0000259" key="5">
    <source>
        <dbReference type="PROSITE" id="PS51165"/>
    </source>
</evidence>
<dbReference type="InterPro" id="IPR054170">
    <property type="entry name" value="RlmL_1st"/>
</dbReference>
<name>W2CKB4_9BACT</name>
<dbReference type="AlphaFoldDB" id="W2CKB4"/>
<feature type="region of interest" description="Disordered" evidence="4">
    <location>
        <begin position="383"/>
        <end position="547"/>
    </location>
</feature>
<keyword evidence="3" id="KW-0694">RNA-binding</keyword>
<dbReference type="GO" id="GO:0008990">
    <property type="term" value="F:rRNA (guanine-N2-)-methyltransferase activity"/>
    <property type="evidence" value="ECO:0007669"/>
    <property type="project" value="TreeGrafter"/>
</dbReference>
<feature type="compositionally biased region" description="Basic and acidic residues" evidence="4">
    <location>
        <begin position="383"/>
        <end position="516"/>
    </location>
</feature>
<dbReference type="CDD" id="cd11715">
    <property type="entry name" value="THUMP_AdoMetMT"/>
    <property type="match status" value="1"/>
</dbReference>
<keyword evidence="1 6" id="KW-0489">Methyltransferase</keyword>
<dbReference type="PATRIC" id="fig|1411021.3.peg.2204"/>
<keyword evidence="2" id="KW-0808">Transferase</keyword>
<dbReference type="EMBL" id="AYYD01001276">
    <property type="protein sequence ID" value="ETK07649.1"/>
    <property type="molecule type" value="Genomic_DNA"/>
</dbReference>
<protein>
    <submittedName>
        <fullName evidence="6">DNA methylase</fullName>
    </submittedName>
</protein>
<dbReference type="PROSITE" id="PS00092">
    <property type="entry name" value="N6_MTASE"/>
    <property type="match status" value="1"/>
</dbReference>
<feature type="compositionally biased region" description="Basic and acidic residues" evidence="4">
    <location>
        <begin position="527"/>
        <end position="547"/>
    </location>
</feature>
<dbReference type="Pfam" id="PF02926">
    <property type="entry name" value="THUMP"/>
    <property type="match status" value="1"/>
</dbReference>
<dbReference type="InterPro" id="IPR000241">
    <property type="entry name" value="RlmKL-like_Mtase"/>
</dbReference>
<dbReference type="InterPro" id="IPR053943">
    <property type="entry name" value="RlmKL-like_Mtase_CS"/>
</dbReference>
<dbReference type="PROSITE" id="PS01261">
    <property type="entry name" value="UPF0020"/>
    <property type="match status" value="1"/>
</dbReference>
<dbReference type="InterPro" id="IPR002052">
    <property type="entry name" value="DNA_methylase_N6_adenine_CS"/>
</dbReference>
<keyword evidence="7" id="KW-1185">Reference proteome</keyword>
<evidence type="ECO:0000256" key="3">
    <source>
        <dbReference type="PROSITE-ProRule" id="PRU00529"/>
    </source>
</evidence>
<dbReference type="Gene3D" id="3.30.2130.30">
    <property type="match status" value="1"/>
</dbReference>
<evidence type="ECO:0000256" key="1">
    <source>
        <dbReference type="ARBA" id="ARBA00022603"/>
    </source>
</evidence>
<dbReference type="Pfam" id="PF01170">
    <property type="entry name" value="UPF0020"/>
    <property type="match status" value="1"/>
</dbReference>
<dbReference type="SUPFAM" id="SSF53335">
    <property type="entry name" value="S-adenosyl-L-methionine-dependent methyltransferases"/>
    <property type="match status" value="1"/>
</dbReference>
<dbReference type="PANTHER" id="PTHR47313:SF1">
    <property type="entry name" value="RIBOSOMAL RNA LARGE SUBUNIT METHYLTRANSFERASE K_L"/>
    <property type="match status" value="1"/>
</dbReference>
<dbReference type="PROSITE" id="PS51165">
    <property type="entry name" value="THUMP"/>
    <property type="match status" value="1"/>
</dbReference>
<comment type="caution">
    <text evidence="6">The sequence shown here is derived from an EMBL/GenBank/DDBJ whole genome shotgun (WGS) entry which is preliminary data.</text>
</comment>
<dbReference type="InterPro" id="IPR029063">
    <property type="entry name" value="SAM-dependent_MTases_sf"/>
</dbReference>
<dbReference type="SUPFAM" id="SSF143437">
    <property type="entry name" value="THUMP domain-like"/>
    <property type="match status" value="1"/>
</dbReference>
<dbReference type="Pfam" id="PF22020">
    <property type="entry name" value="RlmL_1st"/>
    <property type="match status" value="1"/>
</dbReference>
<evidence type="ECO:0000313" key="7">
    <source>
        <dbReference type="Proteomes" id="UP000018874"/>
    </source>
</evidence>
<dbReference type="PANTHER" id="PTHR47313">
    <property type="entry name" value="RIBOSOMAL RNA LARGE SUBUNIT METHYLTRANSFERASE K/L"/>
    <property type="match status" value="1"/>
</dbReference>
<feature type="domain" description="THUMP" evidence="5">
    <location>
        <begin position="47"/>
        <end position="158"/>
    </location>
</feature>